<accession>A0A7D5D9I8</accession>
<keyword evidence="1 4" id="KW-0808">Transferase</keyword>
<dbReference type="InterPro" id="IPR050680">
    <property type="entry name" value="YpeA/RimI_acetyltransf"/>
</dbReference>
<dbReference type="EMBL" id="CP056030">
    <property type="protein sequence ID" value="QKZ06097.1"/>
    <property type="molecule type" value="Genomic_DNA"/>
</dbReference>
<keyword evidence="2" id="KW-0012">Acyltransferase</keyword>
<reference evidence="4 5" key="1">
    <citation type="submission" date="2020-06" db="EMBL/GenBank/DDBJ databases">
        <title>Pseudomonas eucalypticola sp. nov., an endophyte of Eucalyptus dunnii leaves with biocontrol ability of eucalyptus leaf blight.</title>
        <authorList>
            <person name="Liu Y."/>
            <person name="Song Z."/>
            <person name="Zeng H."/>
            <person name="Lu M."/>
            <person name="Wang X."/>
            <person name="Lian X."/>
            <person name="Zhang Q."/>
        </authorList>
    </citation>
    <scope>NUCLEOTIDE SEQUENCE [LARGE SCALE GENOMIC DNA]</scope>
    <source>
        <strain evidence="4 5">NP-1</strain>
    </source>
</reference>
<evidence type="ECO:0000256" key="2">
    <source>
        <dbReference type="ARBA" id="ARBA00023315"/>
    </source>
</evidence>
<evidence type="ECO:0000256" key="1">
    <source>
        <dbReference type="ARBA" id="ARBA00022679"/>
    </source>
</evidence>
<evidence type="ECO:0000313" key="4">
    <source>
        <dbReference type="EMBL" id="QKZ06097.1"/>
    </source>
</evidence>
<dbReference type="InterPro" id="IPR000182">
    <property type="entry name" value="GNAT_dom"/>
</dbReference>
<dbReference type="AlphaFoldDB" id="A0A7D5D9I8"/>
<dbReference type="CDD" id="cd04301">
    <property type="entry name" value="NAT_SF"/>
    <property type="match status" value="1"/>
</dbReference>
<dbReference type="PANTHER" id="PTHR43420">
    <property type="entry name" value="ACETYLTRANSFERASE"/>
    <property type="match status" value="1"/>
</dbReference>
<organism evidence="4 5">
    <name type="scientific">Pseudomonas eucalypticola</name>
    <dbReference type="NCBI Taxonomy" id="2599595"/>
    <lineage>
        <taxon>Bacteria</taxon>
        <taxon>Pseudomonadati</taxon>
        <taxon>Pseudomonadota</taxon>
        <taxon>Gammaproteobacteria</taxon>
        <taxon>Pseudomonadales</taxon>
        <taxon>Pseudomonadaceae</taxon>
        <taxon>Pseudomonas</taxon>
    </lineage>
</organism>
<protein>
    <submittedName>
        <fullName evidence="4">GNAT family N-acetyltransferase</fullName>
    </submittedName>
</protein>
<dbReference type="KEGG" id="pez:HWQ56_20870"/>
<gene>
    <name evidence="4" type="ORF">HWQ56_20870</name>
</gene>
<dbReference type="SUPFAM" id="SSF55729">
    <property type="entry name" value="Acyl-CoA N-acyltransferases (Nat)"/>
    <property type="match status" value="1"/>
</dbReference>
<sequence length="193" mass="21861">MPRLSEPLRIVAGNELALPDEQLARMVARGRGSLRMILGNDACRYRLLHQSINWDRLLFAFHGNEAVGHASFKHGGRGPFSPPGQAFVDEFGRCRGWLRFALYRFTEYRERHHAFFLYGLRVGKEHRRQGIATALIEAVCAQARALGADTVALEVLGRNRGARQLYRRNGFHLASRLPLPGLHVLGMRRRLAP</sequence>
<dbReference type="Proteomes" id="UP000509568">
    <property type="component" value="Chromosome"/>
</dbReference>
<dbReference type="InterPro" id="IPR016181">
    <property type="entry name" value="Acyl_CoA_acyltransferase"/>
</dbReference>
<dbReference type="GO" id="GO:0016747">
    <property type="term" value="F:acyltransferase activity, transferring groups other than amino-acyl groups"/>
    <property type="evidence" value="ECO:0007669"/>
    <property type="project" value="InterPro"/>
</dbReference>
<evidence type="ECO:0000313" key="5">
    <source>
        <dbReference type="Proteomes" id="UP000509568"/>
    </source>
</evidence>
<dbReference type="Pfam" id="PF00583">
    <property type="entry name" value="Acetyltransf_1"/>
    <property type="match status" value="1"/>
</dbReference>
<dbReference type="RefSeq" id="WP_176571686.1">
    <property type="nucleotide sequence ID" value="NZ_CP056030.1"/>
</dbReference>
<dbReference type="PROSITE" id="PS51186">
    <property type="entry name" value="GNAT"/>
    <property type="match status" value="1"/>
</dbReference>
<name>A0A7D5D9I8_9PSED</name>
<proteinExistence type="predicted"/>
<dbReference type="Gene3D" id="3.40.630.30">
    <property type="match status" value="1"/>
</dbReference>
<feature type="domain" description="N-acetyltransferase" evidence="3">
    <location>
        <begin position="8"/>
        <end position="192"/>
    </location>
</feature>
<evidence type="ECO:0000259" key="3">
    <source>
        <dbReference type="PROSITE" id="PS51186"/>
    </source>
</evidence>
<keyword evidence="5" id="KW-1185">Reference proteome</keyword>